<evidence type="ECO:0000313" key="1">
    <source>
        <dbReference type="EMBL" id="MFD2824738.1"/>
    </source>
</evidence>
<sequence length="187" mass="21616">MTARIFKKGDSVLVLDDDFSGKVISISGNTITILTDDGFELDFDAKELVKQEVQQSFSKHIFKNESIQSVVSEKEIKRRKVVTKKTKERFKPTLEVDLHIHQLTNSTRGMTNHDMLTLQLDTAKRQLEFAIKKRMQKIVFIHGVGEGVLKLELEYLFGRYDVKYYEANYQKYGLGATEVYIYQNAKP</sequence>
<comment type="caution">
    <text evidence="1">The sequence shown here is derived from an EMBL/GenBank/DDBJ whole genome shotgun (WGS) entry which is preliminary data.</text>
</comment>
<dbReference type="RefSeq" id="WP_183489411.1">
    <property type="nucleotide sequence ID" value="NZ_JBHUOV010000015.1"/>
</dbReference>
<organism evidence="1 2">
    <name type="scientific">Lacinutrix iliipiscaria</name>
    <dbReference type="NCBI Taxonomy" id="1230532"/>
    <lineage>
        <taxon>Bacteria</taxon>
        <taxon>Pseudomonadati</taxon>
        <taxon>Bacteroidota</taxon>
        <taxon>Flavobacteriia</taxon>
        <taxon>Flavobacteriales</taxon>
        <taxon>Flavobacteriaceae</taxon>
        <taxon>Lacinutrix</taxon>
    </lineage>
</organism>
<protein>
    <submittedName>
        <fullName evidence="1">DNA mismatch repair protein MutS</fullName>
    </submittedName>
</protein>
<dbReference type="Proteomes" id="UP001597533">
    <property type="component" value="Unassembled WGS sequence"/>
</dbReference>
<name>A0ABW5WTX3_9FLAO</name>
<reference evidence="2" key="1">
    <citation type="journal article" date="2019" name="Int. J. Syst. Evol. Microbiol.">
        <title>The Global Catalogue of Microorganisms (GCM) 10K type strain sequencing project: providing services to taxonomists for standard genome sequencing and annotation.</title>
        <authorList>
            <consortium name="The Broad Institute Genomics Platform"/>
            <consortium name="The Broad Institute Genome Sequencing Center for Infectious Disease"/>
            <person name="Wu L."/>
            <person name="Ma J."/>
        </authorList>
    </citation>
    <scope>NUCLEOTIDE SEQUENCE [LARGE SCALE GENOMIC DNA]</scope>
    <source>
        <strain evidence="2">KCTC 32141</strain>
    </source>
</reference>
<dbReference type="Gene3D" id="3.30.1370.110">
    <property type="match status" value="1"/>
</dbReference>
<dbReference type="EMBL" id="JBHUOV010000015">
    <property type="protein sequence ID" value="MFD2824738.1"/>
    <property type="molecule type" value="Genomic_DNA"/>
</dbReference>
<dbReference type="InterPro" id="IPR036063">
    <property type="entry name" value="Smr_dom_sf"/>
</dbReference>
<keyword evidence="2" id="KW-1185">Reference proteome</keyword>
<gene>
    <name evidence="1" type="ORF">ACFS5M_13730</name>
</gene>
<proteinExistence type="predicted"/>
<evidence type="ECO:0000313" key="2">
    <source>
        <dbReference type="Proteomes" id="UP001597533"/>
    </source>
</evidence>
<accession>A0ABW5WTX3</accession>